<organism evidence="1 2">
    <name type="scientific">Quisquiliibacterium transsilvanicum</name>
    <dbReference type="NCBI Taxonomy" id="1549638"/>
    <lineage>
        <taxon>Bacteria</taxon>
        <taxon>Pseudomonadati</taxon>
        <taxon>Pseudomonadota</taxon>
        <taxon>Betaproteobacteria</taxon>
        <taxon>Burkholderiales</taxon>
        <taxon>Burkholderiaceae</taxon>
        <taxon>Quisquiliibacterium</taxon>
    </lineage>
</organism>
<dbReference type="AlphaFoldDB" id="A0A7W8HFY8"/>
<gene>
    <name evidence="1" type="ORF">HNQ70_001316</name>
</gene>
<comment type="caution">
    <text evidence="1">The sequence shown here is derived from an EMBL/GenBank/DDBJ whole genome shotgun (WGS) entry which is preliminary data.</text>
</comment>
<dbReference type="EMBL" id="JACHGB010000003">
    <property type="protein sequence ID" value="MBB5271306.1"/>
    <property type="molecule type" value="Genomic_DNA"/>
</dbReference>
<evidence type="ECO:0000313" key="1">
    <source>
        <dbReference type="EMBL" id="MBB5271306.1"/>
    </source>
</evidence>
<proteinExistence type="predicted"/>
<evidence type="ECO:0000313" key="2">
    <source>
        <dbReference type="Proteomes" id="UP000532440"/>
    </source>
</evidence>
<protein>
    <submittedName>
        <fullName evidence="1">Uncharacterized protein</fullName>
    </submittedName>
</protein>
<keyword evidence="2" id="KW-1185">Reference proteome</keyword>
<sequence>MPKIDKRFALVRDGQLWYAAMIEDRDTHQSTFRISEFGKTRDAGKQAEQVVDIELVARRVLLQKMRMRCAPVAEGAAASSLGLNSRRVTGYVLDAAIAARLGVPPTS</sequence>
<dbReference type="Proteomes" id="UP000532440">
    <property type="component" value="Unassembled WGS sequence"/>
</dbReference>
<name>A0A7W8HFY8_9BURK</name>
<dbReference type="RefSeq" id="WP_183965571.1">
    <property type="nucleotide sequence ID" value="NZ_BAABEW010000001.1"/>
</dbReference>
<reference evidence="1 2" key="1">
    <citation type="submission" date="2020-08" db="EMBL/GenBank/DDBJ databases">
        <title>Genomic Encyclopedia of Type Strains, Phase IV (KMG-IV): sequencing the most valuable type-strain genomes for metagenomic binning, comparative biology and taxonomic classification.</title>
        <authorList>
            <person name="Goeker M."/>
        </authorList>
    </citation>
    <scope>NUCLEOTIDE SEQUENCE [LARGE SCALE GENOMIC DNA]</scope>
    <source>
        <strain evidence="1 2">DSM 29781</strain>
    </source>
</reference>
<accession>A0A7W8HFY8</accession>